<dbReference type="EMBL" id="FPBO01000004">
    <property type="protein sequence ID" value="SFU52913.1"/>
    <property type="molecule type" value="Genomic_DNA"/>
</dbReference>
<dbReference type="InterPro" id="IPR018680">
    <property type="entry name" value="DUF2164"/>
</dbReference>
<evidence type="ECO:0000313" key="2">
    <source>
        <dbReference type="Proteomes" id="UP000199391"/>
    </source>
</evidence>
<organism evidence="1 2">
    <name type="scientific">Pseudoduganella namucuonensis</name>
    <dbReference type="NCBI Taxonomy" id="1035707"/>
    <lineage>
        <taxon>Bacteria</taxon>
        <taxon>Pseudomonadati</taxon>
        <taxon>Pseudomonadota</taxon>
        <taxon>Betaproteobacteria</taxon>
        <taxon>Burkholderiales</taxon>
        <taxon>Oxalobacteraceae</taxon>
        <taxon>Telluria group</taxon>
        <taxon>Pseudoduganella</taxon>
    </lineage>
</organism>
<accession>A0A1I7GWV0</accession>
<dbReference type="Proteomes" id="UP000199391">
    <property type="component" value="Unassembled WGS sequence"/>
</dbReference>
<gene>
    <name evidence="1" type="ORF">SAMN05216552_1004166</name>
</gene>
<reference evidence="2" key="1">
    <citation type="submission" date="2016-10" db="EMBL/GenBank/DDBJ databases">
        <authorList>
            <person name="Varghese N."/>
            <person name="Submissions S."/>
        </authorList>
    </citation>
    <scope>NUCLEOTIDE SEQUENCE [LARGE SCALE GENOMIC DNA]</scope>
    <source>
        <strain evidence="2">CGMCC 1.11014</strain>
    </source>
</reference>
<keyword evidence="2" id="KW-1185">Reference proteome</keyword>
<dbReference type="STRING" id="1035707.SAMN05216552_1004166"/>
<dbReference type="AlphaFoldDB" id="A0A1I7GWV0"/>
<protein>
    <submittedName>
        <fullName evidence="1">Uncharacterized conserved protein, DUF2164 family</fullName>
    </submittedName>
</protein>
<dbReference type="Pfam" id="PF09932">
    <property type="entry name" value="DUF2164"/>
    <property type="match status" value="1"/>
</dbReference>
<sequence length="83" mass="9680">MAIKLSKEVEERLVGSIQRYCSKNLDEEVGELKARLFLDYCLREIGPSVYNQAIQDAQAAMQDKIAEIDTTCYEHEFSYWQKK</sequence>
<proteinExistence type="predicted"/>
<dbReference type="RefSeq" id="WP_093554661.1">
    <property type="nucleotide sequence ID" value="NZ_FPBO01000004.1"/>
</dbReference>
<evidence type="ECO:0000313" key="1">
    <source>
        <dbReference type="EMBL" id="SFU52913.1"/>
    </source>
</evidence>
<name>A0A1I7GWV0_9BURK</name>
<dbReference type="OrthoDB" id="573733at2"/>